<keyword evidence="10" id="KW-1185">Reference proteome</keyword>
<dbReference type="EMBL" id="AP028679">
    <property type="protein sequence ID" value="BEQ15438.1"/>
    <property type="molecule type" value="Genomic_DNA"/>
</dbReference>
<dbReference type="GO" id="GO:0005886">
    <property type="term" value="C:plasma membrane"/>
    <property type="evidence" value="ECO:0007669"/>
    <property type="project" value="UniProtKB-SubCell"/>
</dbReference>
<dbReference type="GO" id="GO:0022857">
    <property type="term" value="F:transmembrane transporter activity"/>
    <property type="evidence" value="ECO:0007669"/>
    <property type="project" value="TreeGrafter"/>
</dbReference>
<keyword evidence="3" id="KW-0997">Cell inner membrane</keyword>
<keyword evidence="2" id="KW-1003">Cell membrane</keyword>
<dbReference type="PANTHER" id="PTHR33362">
    <property type="entry name" value="SIALIC ACID TRAP TRANSPORTER PERMEASE PROTEIN SIAT-RELATED"/>
    <property type="match status" value="1"/>
</dbReference>
<feature type="transmembrane region" description="Helical" evidence="7">
    <location>
        <begin position="223"/>
        <end position="249"/>
    </location>
</feature>
<feature type="transmembrane region" description="Helical" evidence="7">
    <location>
        <begin position="329"/>
        <end position="357"/>
    </location>
</feature>
<dbReference type="InterPro" id="IPR010656">
    <property type="entry name" value="DctM"/>
</dbReference>
<evidence type="ECO:0000256" key="5">
    <source>
        <dbReference type="ARBA" id="ARBA00022989"/>
    </source>
</evidence>
<feature type="transmembrane region" description="Helical" evidence="7">
    <location>
        <begin position="413"/>
        <end position="436"/>
    </location>
</feature>
<reference evidence="10" key="1">
    <citation type="journal article" date="2023" name="Arch. Microbiol.">
        <title>Desulfoferula mesophilus gen. nov. sp. nov., a mesophilic sulfate-reducing bacterium isolated from a brackish lake sediment.</title>
        <authorList>
            <person name="Watanabe T."/>
            <person name="Yabe T."/>
            <person name="Tsuji J.M."/>
            <person name="Fukui M."/>
        </authorList>
    </citation>
    <scope>NUCLEOTIDE SEQUENCE [LARGE SCALE GENOMIC DNA]</scope>
    <source>
        <strain evidence="10">12FAK</strain>
    </source>
</reference>
<dbReference type="PANTHER" id="PTHR33362:SF7">
    <property type="entry name" value="SLL1103 PROTEIN"/>
    <property type="match status" value="1"/>
</dbReference>
<dbReference type="AlphaFoldDB" id="A0AAU9EE89"/>
<feature type="transmembrane region" description="Helical" evidence="7">
    <location>
        <begin position="51"/>
        <end position="76"/>
    </location>
</feature>
<feature type="transmembrane region" description="Helical" evidence="7">
    <location>
        <begin position="6"/>
        <end position="39"/>
    </location>
</feature>
<feature type="transmembrane region" description="Helical" evidence="7">
    <location>
        <begin position="285"/>
        <end position="303"/>
    </location>
</feature>
<evidence type="ECO:0000313" key="9">
    <source>
        <dbReference type="EMBL" id="BEQ15438.1"/>
    </source>
</evidence>
<feature type="transmembrane region" description="Helical" evidence="7">
    <location>
        <begin position="100"/>
        <end position="130"/>
    </location>
</feature>
<evidence type="ECO:0000313" key="10">
    <source>
        <dbReference type="Proteomes" id="UP001366166"/>
    </source>
</evidence>
<proteinExistence type="predicted"/>
<keyword evidence="5 7" id="KW-1133">Transmembrane helix</keyword>
<evidence type="ECO:0000256" key="7">
    <source>
        <dbReference type="SAM" id="Phobius"/>
    </source>
</evidence>
<keyword evidence="6 7" id="KW-0472">Membrane</keyword>
<evidence type="ECO:0000256" key="3">
    <source>
        <dbReference type="ARBA" id="ARBA00022519"/>
    </source>
</evidence>
<name>A0AAU9EE89_9BACT</name>
<keyword evidence="4 7" id="KW-0812">Transmembrane</keyword>
<dbReference type="NCBIfam" id="TIGR00786">
    <property type="entry name" value="dctM"/>
    <property type="match status" value="1"/>
</dbReference>
<dbReference type="InterPro" id="IPR004681">
    <property type="entry name" value="TRAP_DctM"/>
</dbReference>
<gene>
    <name evidence="9" type="ORF">FAK_25040</name>
</gene>
<sequence length="442" mass="47110">MSLNEVYAILMVCMLLGGVIIGFPVAFMLGALGVLFGTLAYGFNAASYQAALSTYGVMSGWSLLAIPLFVFMGVVLEKAELADRLYTGLRLLLGPIRGGLAISTMALATMFAACTGIAGASVIAIGLIALPSMLRFGYDKKLASGAICAGGGLGVIIPPSIMMILYGPQAGVSIAKLFMAAVFPGLIMAGLYIVYMIVICGVKPQLGPPVFKEEAAQYSKKDIAKLLLVAGVPPVGLVIAVLGSIFFGWAAPTEAASLGALGALIITGFYGKLNLKMMKETVFSALKISTFIMWLVLGAKYFMSTFNKLGGGNLIGDMLLSVDLGPTGLLILMLGLIFILGMFMDWIGILLVVIPIFVPIVKTMGWDPLWFAMLFCITLQISYITPPFAYSIFYLKGIAPPDVKLTDIYRGCIPFIIIQFVALLILYLWPSLATYLPAIMRS</sequence>
<feature type="transmembrane region" description="Helical" evidence="7">
    <location>
        <begin position="255"/>
        <end position="273"/>
    </location>
</feature>
<evidence type="ECO:0000256" key="4">
    <source>
        <dbReference type="ARBA" id="ARBA00022692"/>
    </source>
</evidence>
<dbReference type="Proteomes" id="UP001366166">
    <property type="component" value="Chromosome"/>
</dbReference>
<dbReference type="PIRSF" id="PIRSF006066">
    <property type="entry name" value="HI0050"/>
    <property type="match status" value="1"/>
</dbReference>
<feature type="transmembrane region" description="Helical" evidence="7">
    <location>
        <begin position="369"/>
        <end position="393"/>
    </location>
</feature>
<evidence type="ECO:0000256" key="2">
    <source>
        <dbReference type="ARBA" id="ARBA00022475"/>
    </source>
</evidence>
<evidence type="ECO:0000259" key="8">
    <source>
        <dbReference type="Pfam" id="PF06808"/>
    </source>
</evidence>
<accession>A0AAU9EE89</accession>
<feature type="domain" description="TRAP C4-dicarboxylate transport system permease DctM subunit" evidence="8">
    <location>
        <begin position="12"/>
        <end position="431"/>
    </location>
</feature>
<organism evidence="9 10">
    <name type="scientific">Desulfoferula mesophila</name>
    <dbReference type="NCBI Taxonomy" id="3058419"/>
    <lineage>
        <taxon>Bacteria</taxon>
        <taxon>Pseudomonadati</taxon>
        <taxon>Thermodesulfobacteriota</taxon>
        <taxon>Desulfarculia</taxon>
        <taxon>Desulfarculales</taxon>
        <taxon>Desulfarculaceae</taxon>
        <taxon>Desulfoferula</taxon>
    </lineage>
</organism>
<dbReference type="KEGG" id="dmp:FAK_25040"/>
<comment type="subcellular location">
    <subcellularLocation>
        <location evidence="1">Cell inner membrane</location>
        <topology evidence="1">Multi-pass membrane protein</topology>
    </subcellularLocation>
</comment>
<dbReference type="Pfam" id="PF06808">
    <property type="entry name" value="DctM"/>
    <property type="match status" value="1"/>
</dbReference>
<evidence type="ECO:0000256" key="1">
    <source>
        <dbReference type="ARBA" id="ARBA00004429"/>
    </source>
</evidence>
<feature type="transmembrane region" description="Helical" evidence="7">
    <location>
        <begin position="178"/>
        <end position="202"/>
    </location>
</feature>
<feature type="transmembrane region" description="Helical" evidence="7">
    <location>
        <begin position="142"/>
        <end position="166"/>
    </location>
</feature>
<dbReference type="RefSeq" id="WP_338599836.1">
    <property type="nucleotide sequence ID" value="NZ_AP028679.1"/>
</dbReference>
<evidence type="ECO:0000256" key="6">
    <source>
        <dbReference type="ARBA" id="ARBA00023136"/>
    </source>
</evidence>
<protein>
    <submittedName>
        <fullName evidence="9">C4-dicarboxylate ABC transporter</fullName>
    </submittedName>
</protein>